<reference evidence="10" key="1">
    <citation type="submission" date="2016-10" db="EMBL/GenBank/DDBJ databases">
        <authorList>
            <person name="Varghese N."/>
        </authorList>
    </citation>
    <scope>NUCLEOTIDE SEQUENCE [LARGE SCALE GENOMIC DNA]</scope>
    <source>
        <strain evidence="10">DSM 17980</strain>
    </source>
</reference>
<feature type="region of interest" description="Disordered" evidence="7">
    <location>
        <begin position="585"/>
        <end position="637"/>
    </location>
</feature>
<evidence type="ECO:0000256" key="2">
    <source>
        <dbReference type="ARBA" id="ARBA00008806"/>
    </source>
</evidence>
<keyword evidence="4 8" id="KW-0812">Transmembrane</keyword>
<dbReference type="CDD" id="cd01127">
    <property type="entry name" value="TrwB_TraG_TraD_VirD4"/>
    <property type="match status" value="1"/>
</dbReference>
<dbReference type="InterPro" id="IPR027417">
    <property type="entry name" value="P-loop_NTPase"/>
</dbReference>
<dbReference type="InterPro" id="IPR051539">
    <property type="entry name" value="T4SS-coupling_protein"/>
</dbReference>
<dbReference type="RefSeq" id="WP_074955612.1">
    <property type="nucleotide sequence ID" value="NZ_FPBV01000023.1"/>
</dbReference>
<evidence type="ECO:0000256" key="3">
    <source>
        <dbReference type="ARBA" id="ARBA00022475"/>
    </source>
</evidence>
<dbReference type="Pfam" id="PF02534">
    <property type="entry name" value="T4SS-DNA_transf"/>
    <property type="match status" value="1"/>
</dbReference>
<evidence type="ECO:0000256" key="6">
    <source>
        <dbReference type="ARBA" id="ARBA00023136"/>
    </source>
</evidence>
<dbReference type="GO" id="GO:0005886">
    <property type="term" value="C:plasma membrane"/>
    <property type="evidence" value="ECO:0007669"/>
    <property type="project" value="UniProtKB-SubCell"/>
</dbReference>
<name>A0A1I7L2X3_9BACL</name>
<keyword evidence="6 8" id="KW-0472">Membrane</keyword>
<keyword evidence="5 8" id="KW-1133">Transmembrane helix</keyword>
<dbReference type="PANTHER" id="PTHR37937:SF1">
    <property type="entry name" value="CONJUGATIVE TRANSFER: DNA TRANSPORT"/>
    <property type="match status" value="1"/>
</dbReference>
<feature type="transmembrane region" description="Helical" evidence="8">
    <location>
        <begin position="7"/>
        <end position="31"/>
    </location>
</feature>
<keyword evidence="10" id="KW-1185">Reference proteome</keyword>
<evidence type="ECO:0000256" key="1">
    <source>
        <dbReference type="ARBA" id="ARBA00004651"/>
    </source>
</evidence>
<evidence type="ECO:0000256" key="4">
    <source>
        <dbReference type="ARBA" id="ARBA00022692"/>
    </source>
</evidence>
<organism evidence="9 10">
    <name type="scientific">Alicyclobacillus macrosporangiidus</name>
    <dbReference type="NCBI Taxonomy" id="392015"/>
    <lineage>
        <taxon>Bacteria</taxon>
        <taxon>Bacillati</taxon>
        <taxon>Bacillota</taxon>
        <taxon>Bacilli</taxon>
        <taxon>Bacillales</taxon>
        <taxon>Alicyclobacillaceae</taxon>
        <taxon>Alicyclobacillus</taxon>
    </lineage>
</organism>
<comment type="similarity">
    <text evidence="2">Belongs to the VirD4/TraG family.</text>
</comment>
<evidence type="ECO:0000256" key="5">
    <source>
        <dbReference type="ARBA" id="ARBA00022989"/>
    </source>
</evidence>
<gene>
    <name evidence="9" type="ORF">SAMN05421543_12352</name>
</gene>
<dbReference type="Gene3D" id="3.40.50.300">
    <property type="entry name" value="P-loop containing nucleotide triphosphate hydrolases"/>
    <property type="match status" value="1"/>
</dbReference>
<dbReference type="SUPFAM" id="SSF52540">
    <property type="entry name" value="P-loop containing nucleoside triphosphate hydrolases"/>
    <property type="match status" value="1"/>
</dbReference>
<dbReference type="AlphaFoldDB" id="A0A1I7L2X3"/>
<protein>
    <submittedName>
        <fullName evidence="9">Type IV secretory pathway, VirD4 component, TraG/TraD family ATPase</fullName>
    </submittedName>
</protein>
<accession>A0A1I7L2X3</accession>
<feature type="compositionally biased region" description="Polar residues" evidence="7">
    <location>
        <begin position="598"/>
        <end position="607"/>
    </location>
</feature>
<dbReference type="OrthoDB" id="9766496at2"/>
<sequence>MQDRTLWLRIGAIASLTFVIFAGLTTLAGAFQEAVLHLRHLTTADLVQIKTHAEHGTYLLWAFTHPQEWTNLALLATGVFVLWQSIRLYRSYSDTRKKYKQRHGYASHGTAHWQEKHETRALYHRDNKGILLGDYDKAVYRPLPDEAFHNPRIATYSVHPFASQLNQQYIIFGPPGSQKTTGFILPNIFHLAQLGLSMVVTDPKGELYELTAEYARQRGYNVLVLDYLWFKYGHRQNLLHYIYAEEQYAELASMYLSATRNEGDQRDIWEGKAQELMTALIGYVHQVFREKGTLTDVYNMLALVANNPDKLLHLFKKNGVHGAPMLLIQGILGGAKAEAMMASVVGTLSEKLNLFTLSNVQAQTSATDFDLSRIADEKTILYVWISDSQKTYAPIISVFWTVLFTALYERARQNRGSLPNPVVCLMDEMGNIGKIADFDVKLTTMRSRKIYPMMIWHSYPQLKLKYGTDYADAIMGACDTKIILACGDMPTAELVSKILGDTTIETQSKRASRTILVDTAQATNQFTGRRLLQPAELMALDRRFSVVIQSGRPPVLLNKLQYRYWEYEICPHASLDDLPSYGLESNVSADAHPPAANFESTESTATEENGPDEDQQTEPVIVAESQPQPQPKASRYI</sequence>
<keyword evidence="3" id="KW-1003">Cell membrane</keyword>
<dbReference type="Proteomes" id="UP000183508">
    <property type="component" value="Unassembled WGS sequence"/>
</dbReference>
<proteinExistence type="inferred from homology"/>
<evidence type="ECO:0000313" key="9">
    <source>
        <dbReference type="EMBL" id="SFV03864.1"/>
    </source>
</evidence>
<evidence type="ECO:0000256" key="7">
    <source>
        <dbReference type="SAM" id="MobiDB-lite"/>
    </source>
</evidence>
<evidence type="ECO:0000313" key="10">
    <source>
        <dbReference type="Proteomes" id="UP000183508"/>
    </source>
</evidence>
<dbReference type="STRING" id="392015.SAMN05421543_12352"/>
<dbReference type="InterPro" id="IPR003688">
    <property type="entry name" value="TraG/VirD4"/>
</dbReference>
<dbReference type="NCBIfam" id="NF045973">
    <property type="entry name" value="conju_CD1115"/>
    <property type="match status" value="1"/>
</dbReference>
<evidence type="ECO:0000256" key="8">
    <source>
        <dbReference type="SAM" id="Phobius"/>
    </source>
</evidence>
<dbReference type="EMBL" id="FPBV01000023">
    <property type="protein sequence ID" value="SFV03864.1"/>
    <property type="molecule type" value="Genomic_DNA"/>
</dbReference>
<dbReference type="PANTHER" id="PTHR37937">
    <property type="entry name" value="CONJUGATIVE TRANSFER: DNA TRANSPORT"/>
    <property type="match status" value="1"/>
</dbReference>
<comment type="subcellular location">
    <subcellularLocation>
        <location evidence="1">Cell membrane</location>
        <topology evidence="1">Multi-pass membrane protein</topology>
    </subcellularLocation>
</comment>